<name>A0AAV2JFJ7_KNICA</name>
<protein>
    <submittedName>
        <fullName evidence="2">Uncharacterized protein</fullName>
    </submittedName>
</protein>
<dbReference type="AlphaFoldDB" id="A0AAV2JFJ7"/>
<dbReference type="Proteomes" id="UP001497482">
    <property type="component" value="Chromosome 12"/>
</dbReference>
<evidence type="ECO:0000313" key="2">
    <source>
        <dbReference type="EMBL" id="CAL1576332.1"/>
    </source>
</evidence>
<evidence type="ECO:0000256" key="1">
    <source>
        <dbReference type="SAM" id="MobiDB-lite"/>
    </source>
</evidence>
<feature type="compositionally biased region" description="Polar residues" evidence="1">
    <location>
        <begin position="61"/>
        <end position="70"/>
    </location>
</feature>
<organism evidence="2 3">
    <name type="scientific">Knipowitschia caucasica</name>
    <name type="common">Caucasian dwarf goby</name>
    <name type="synonym">Pomatoschistus caucasicus</name>
    <dbReference type="NCBI Taxonomy" id="637954"/>
    <lineage>
        <taxon>Eukaryota</taxon>
        <taxon>Metazoa</taxon>
        <taxon>Chordata</taxon>
        <taxon>Craniata</taxon>
        <taxon>Vertebrata</taxon>
        <taxon>Euteleostomi</taxon>
        <taxon>Actinopterygii</taxon>
        <taxon>Neopterygii</taxon>
        <taxon>Teleostei</taxon>
        <taxon>Neoteleostei</taxon>
        <taxon>Acanthomorphata</taxon>
        <taxon>Gobiaria</taxon>
        <taxon>Gobiiformes</taxon>
        <taxon>Gobioidei</taxon>
        <taxon>Gobiidae</taxon>
        <taxon>Gobiinae</taxon>
        <taxon>Knipowitschia</taxon>
    </lineage>
</organism>
<proteinExistence type="predicted"/>
<evidence type="ECO:0000313" key="3">
    <source>
        <dbReference type="Proteomes" id="UP001497482"/>
    </source>
</evidence>
<feature type="region of interest" description="Disordered" evidence="1">
    <location>
        <begin position="1"/>
        <end position="95"/>
    </location>
</feature>
<feature type="compositionally biased region" description="Basic and acidic residues" evidence="1">
    <location>
        <begin position="86"/>
        <end position="95"/>
    </location>
</feature>
<accession>A0AAV2JFJ7</accession>
<dbReference type="EMBL" id="OZ035834">
    <property type="protein sequence ID" value="CAL1576332.1"/>
    <property type="molecule type" value="Genomic_DNA"/>
</dbReference>
<gene>
    <name evidence="2" type="ORF">KC01_LOCUS7770</name>
</gene>
<keyword evidence="3" id="KW-1185">Reference proteome</keyword>
<sequence>MPRAGMTGPIATRIIRKARPCSKSALQHKGEIKQEPTESPSGQERAILMQLGNSERRQRAATEQNKYEQSGTRERAVERATVTMTRSHESAAESM</sequence>
<reference evidence="2 3" key="1">
    <citation type="submission" date="2024-04" db="EMBL/GenBank/DDBJ databases">
        <authorList>
            <person name="Waldvogel A.-M."/>
            <person name="Schoenle A."/>
        </authorList>
    </citation>
    <scope>NUCLEOTIDE SEQUENCE [LARGE SCALE GENOMIC DNA]</scope>
</reference>